<dbReference type="Gene3D" id="3.30.70.20">
    <property type="match status" value="1"/>
</dbReference>
<evidence type="ECO:0000256" key="3">
    <source>
        <dbReference type="ARBA" id="ARBA00022448"/>
    </source>
</evidence>
<keyword evidence="4 9" id="KW-0004">4Fe-4S</keyword>
<proteinExistence type="predicted"/>
<gene>
    <name evidence="11" type="ORF">SAMN04489760_106115</name>
</gene>
<dbReference type="Proteomes" id="UP000198744">
    <property type="component" value="Unassembled WGS sequence"/>
</dbReference>
<protein>
    <recommendedName>
        <fullName evidence="9">Ferredoxin</fullName>
    </recommendedName>
</protein>
<dbReference type="AlphaFoldDB" id="A0A1H7WEU7"/>
<evidence type="ECO:0000256" key="1">
    <source>
        <dbReference type="ARBA" id="ARBA00001966"/>
    </source>
</evidence>
<name>A0A1H7WEU7_9BACT</name>
<dbReference type="InterPro" id="IPR017896">
    <property type="entry name" value="4Fe4S_Fe-S-bd"/>
</dbReference>
<dbReference type="GO" id="GO:0046872">
    <property type="term" value="F:metal ion binding"/>
    <property type="evidence" value="ECO:0007669"/>
    <property type="project" value="UniProtKB-UniRule"/>
</dbReference>
<dbReference type="InterPro" id="IPR000813">
    <property type="entry name" value="7Fe_ferredoxin"/>
</dbReference>
<keyword evidence="7 9" id="KW-0408">Iron</keyword>
<dbReference type="PROSITE" id="PS51379">
    <property type="entry name" value="4FE4S_FER_2"/>
    <property type="match status" value="2"/>
</dbReference>
<keyword evidence="3 9" id="KW-0813">Transport</keyword>
<dbReference type="SUPFAM" id="SSF54862">
    <property type="entry name" value="4Fe-4S ferredoxins"/>
    <property type="match status" value="1"/>
</dbReference>
<evidence type="ECO:0000256" key="6">
    <source>
        <dbReference type="ARBA" id="ARBA00022982"/>
    </source>
</evidence>
<dbReference type="Pfam" id="PF00037">
    <property type="entry name" value="Fer4"/>
    <property type="match status" value="2"/>
</dbReference>
<evidence type="ECO:0000256" key="2">
    <source>
        <dbReference type="ARBA" id="ARBA00003532"/>
    </source>
</evidence>
<dbReference type="RefSeq" id="WP_093882817.1">
    <property type="nucleotide sequence ID" value="NZ_FOBS01000006.1"/>
</dbReference>
<keyword evidence="12" id="KW-1185">Reference proteome</keyword>
<keyword evidence="5 9" id="KW-0479">Metal-binding</keyword>
<comment type="cofactor">
    <cofactor evidence="1 9">
        <name>[4Fe-4S] cluster</name>
        <dbReference type="ChEBI" id="CHEBI:49883"/>
    </cofactor>
</comment>
<feature type="domain" description="4Fe-4S ferredoxin-type" evidence="10">
    <location>
        <begin position="1"/>
        <end position="28"/>
    </location>
</feature>
<feature type="domain" description="4Fe-4S ferredoxin-type" evidence="10">
    <location>
        <begin position="29"/>
        <end position="57"/>
    </location>
</feature>
<evidence type="ECO:0000259" key="10">
    <source>
        <dbReference type="PROSITE" id="PS51379"/>
    </source>
</evidence>
<organism evidence="11 12">
    <name type="scientific">Syntrophus gentianae</name>
    <dbReference type="NCBI Taxonomy" id="43775"/>
    <lineage>
        <taxon>Bacteria</taxon>
        <taxon>Pseudomonadati</taxon>
        <taxon>Thermodesulfobacteriota</taxon>
        <taxon>Syntrophia</taxon>
        <taxon>Syntrophales</taxon>
        <taxon>Syntrophaceae</taxon>
        <taxon>Syntrophus</taxon>
    </lineage>
</organism>
<reference evidence="11 12" key="1">
    <citation type="submission" date="2016-10" db="EMBL/GenBank/DDBJ databases">
        <authorList>
            <person name="de Groot N.N."/>
        </authorList>
    </citation>
    <scope>NUCLEOTIDE SEQUENCE [LARGE SCALE GENOMIC DNA]</scope>
    <source>
        <strain evidence="11 12">DSM 8423</strain>
    </source>
</reference>
<evidence type="ECO:0000256" key="7">
    <source>
        <dbReference type="ARBA" id="ARBA00023004"/>
    </source>
</evidence>
<dbReference type="InterPro" id="IPR017900">
    <property type="entry name" value="4Fe4S_Fe_S_CS"/>
</dbReference>
<dbReference type="PANTHER" id="PTHR24960">
    <property type="entry name" value="PHOTOSYSTEM I IRON-SULFUR CENTER-RELATED"/>
    <property type="match status" value="1"/>
</dbReference>
<evidence type="ECO:0000256" key="5">
    <source>
        <dbReference type="ARBA" id="ARBA00022723"/>
    </source>
</evidence>
<evidence type="ECO:0000256" key="4">
    <source>
        <dbReference type="ARBA" id="ARBA00022485"/>
    </source>
</evidence>
<dbReference type="InterPro" id="IPR050157">
    <property type="entry name" value="PSI_iron-sulfur_center"/>
</dbReference>
<dbReference type="STRING" id="43775.SAMN04489760_106115"/>
<dbReference type="PRINTS" id="PR00354">
    <property type="entry name" value="7FE8SFRDOXIN"/>
</dbReference>
<evidence type="ECO:0000256" key="8">
    <source>
        <dbReference type="ARBA" id="ARBA00023014"/>
    </source>
</evidence>
<evidence type="ECO:0000313" key="12">
    <source>
        <dbReference type="Proteomes" id="UP000198744"/>
    </source>
</evidence>
<dbReference type="GO" id="GO:0051539">
    <property type="term" value="F:4 iron, 4 sulfur cluster binding"/>
    <property type="evidence" value="ECO:0007669"/>
    <property type="project" value="UniProtKB-UniRule"/>
</dbReference>
<keyword evidence="8 9" id="KW-0411">Iron-sulfur</keyword>
<sequence>MAYVITDECLSCGSCPDVCPVGAISEEDRKYVIDPNLCTDCGTCAEQCPVDAIVPGE</sequence>
<dbReference type="OrthoDB" id="9803397at2"/>
<dbReference type="PROSITE" id="PS00198">
    <property type="entry name" value="4FE4S_FER_1"/>
    <property type="match status" value="1"/>
</dbReference>
<dbReference type="GO" id="GO:0009055">
    <property type="term" value="F:electron transfer activity"/>
    <property type="evidence" value="ECO:0007669"/>
    <property type="project" value="UniProtKB-UniRule"/>
</dbReference>
<accession>A0A1H7WEU7</accession>
<keyword evidence="6 9" id="KW-0249">Electron transport</keyword>
<comment type="function">
    <text evidence="2 9">Ferredoxins are iron-sulfur proteins that transfer electrons in a wide variety of metabolic reactions.</text>
</comment>
<dbReference type="EMBL" id="FOBS01000006">
    <property type="protein sequence ID" value="SEM20000.1"/>
    <property type="molecule type" value="Genomic_DNA"/>
</dbReference>
<evidence type="ECO:0000313" key="11">
    <source>
        <dbReference type="EMBL" id="SEM20000.1"/>
    </source>
</evidence>
<dbReference type="PANTHER" id="PTHR24960:SF79">
    <property type="entry name" value="PHOTOSYSTEM I IRON-SULFUR CENTER"/>
    <property type="match status" value="1"/>
</dbReference>
<evidence type="ECO:0000256" key="9">
    <source>
        <dbReference type="RuleBase" id="RU365098"/>
    </source>
</evidence>